<dbReference type="PANTHER" id="PTHR23060">
    <property type="entry name" value="TESTIS EXPRESSED GENE 14"/>
    <property type="match status" value="1"/>
</dbReference>
<dbReference type="InterPro" id="IPR000719">
    <property type="entry name" value="Prot_kinase_dom"/>
</dbReference>
<evidence type="ECO:0000256" key="2">
    <source>
        <dbReference type="SAM" id="MobiDB-lite"/>
    </source>
</evidence>
<dbReference type="EMBL" id="BAAFST010000007">
    <property type="protein sequence ID" value="GAB1291883.1"/>
    <property type="molecule type" value="Genomic_DNA"/>
</dbReference>
<dbReference type="Proteomes" id="UP001623349">
    <property type="component" value="Unassembled WGS sequence"/>
</dbReference>
<proteinExistence type="predicted"/>
<dbReference type="SUPFAM" id="SSF48403">
    <property type="entry name" value="Ankyrin repeat"/>
    <property type="match status" value="1"/>
</dbReference>
<dbReference type="InterPro" id="IPR002110">
    <property type="entry name" value="Ankyrin_rpt"/>
</dbReference>
<feature type="compositionally biased region" description="Polar residues" evidence="2">
    <location>
        <begin position="560"/>
        <end position="589"/>
    </location>
</feature>
<feature type="compositionally biased region" description="Low complexity" evidence="2">
    <location>
        <begin position="383"/>
        <end position="394"/>
    </location>
</feature>
<reference evidence="4 5" key="1">
    <citation type="submission" date="2024-08" db="EMBL/GenBank/DDBJ databases">
        <title>The draft genome of Apodemus speciosus.</title>
        <authorList>
            <person name="Nabeshima K."/>
            <person name="Suzuki S."/>
            <person name="Onuma M."/>
        </authorList>
    </citation>
    <scope>NUCLEOTIDE SEQUENCE [LARGE SCALE GENOMIC DNA]</scope>
    <source>
        <strain evidence="4">IB14-021</strain>
    </source>
</reference>
<dbReference type="Pfam" id="PF07714">
    <property type="entry name" value="PK_Tyr_Ser-Thr"/>
    <property type="match status" value="1"/>
</dbReference>
<feature type="domain" description="Protein kinase" evidence="3">
    <location>
        <begin position="170"/>
        <end position="501"/>
    </location>
</feature>
<dbReference type="InterPro" id="IPR039339">
    <property type="entry name" value="Tex14"/>
</dbReference>
<protein>
    <submittedName>
        <fullName evidence="4">Rho GTPase-activating protein 33, opposite strand</fullName>
    </submittedName>
</protein>
<dbReference type="InterPro" id="IPR001245">
    <property type="entry name" value="Ser-Thr/Tyr_kinase_cat_dom"/>
</dbReference>
<evidence type="ECO:0000313" key="5">
    <source>
        <dbReference type="Proteomes" id="UP001623349"/>
    </source>
</evidence>
<feature type="repeat" description="ANK" evidence="1">
    <location>
        <begin position="57"/>
        <end position="89"/>
    </location>
</feature>
<accession>A0ABQ0EXV6</accession>
<sequence length="611" mass="65859">MLGPGQASAQRCLWVVQVDGENSAGQTALFLSALLGHTSAVRLLLAFGANPNHRCLDGSTPMHAGASSGRGLVLWYLLQAGGDLRLRDQQGRTPRDWAEQGDARQSWEVLELLRWCRTHMSALVQSGELAPSVSLSQLQASSGLSLCGSLPSLRLVQADRALRQGQIRRSPKTPALGFGQLSSLQPPALVMGIPLVDPKELVPAQGEPDRTYDSSSHTVMANLLWKGHPVTVRQLKSPKSSPDVLLADLQHCRLPVPPSPDLRLQQPVTKGCGTSHSCGVLHHPGLLLLMALSPSEDLSKLSLLFEPVWLGSLYSLLHSERADEEGPPALPGLLPGPLLLQVLEALLFLQSRGWAHAGLTSHAVQLVRPGLAKVSHLEHGRPLHQPRLQPRLQQDCSQRDPNPGLPPPPELYPWLPLELIHGDVPAPTSDLYSFCILAQEVFSGELPWAGGEGPEVKAKLEAGQSPGLDPLLPAPYQALVQAGLGLEPADRWGSLQSTRYLLRKAMAEDSEPKSSSPLEWTSLSPVTLGSLPEHLYREGAPRARARARARARPVLPSPDPSQTLETPGTTGHSRGQQNAAWDSGSSLTLGTKPDHEDRELTEGSLRSSLQE</sequence>
<name>A0ABQ0EXV6_APOSI</name>
<feature type="compositionally biased region" description="Basic and acidic residues" evidence="2">
    <location>
        <begin position="592"/>
        <end position="601"/>
    </location>
</feature>
<evidence type="ECO:0000313" key="4">
    <source>
        <dbReference type="EMBL" id="GAB1291883.1"/>
    </source>
</evidence>
<dbReference type="PROSITE" id="PS50297">
    <property type="entry name" value="ANK_REP_REGION"/>
    <property type="match status" value="2"/>
</dbReference>
<dbReference type="Pfam" id="PF12796">
    <property type="entry name" value="Ank_2"/>
    <property type="match status" value="1"/>
</dbReference>
<dbReference type="InterPro" id="IPR036770">
    <property type="entry name" value="Ankyrin_rpt-contain_sf"/>
</dbReference>
<dbReference type="SMART" id="SM00248">
    <property type="entry name" value="ANK"/>
    <property type="match status" value="2"/>
</dbReference>
<feature type="repeat" description="ANK" evidence="1">
    <location>
        <begin position="24"/>
        <end position="56"/>
    </location>
</feature>
<comment type="caution">
    <text evidence="4">The sequence shown here is derived from an EMBL/GenBank/DDBJ whole genome shotgun (WGS) entry which is preliminary data.</text>
</comment>
<gene>
    <name evidence="4" type="ORF">APTSU1_000711300</name>
</gene>
<dbReference type="Gene3D" id="1.10.510.10">
    <property type="entry name" value="Transferase(Phosphotransferase) domain 1"/>
    <property type="match status" value="1"/>
</dbReference>
<dbReference type="InterPro" id="IPR011009">
    <property type="entry name" value="Kinase-like_dom_sf"/>
</dbReference>
<feature type="region of interest" description="Disordered" evidence="2">
    <location>
        <begin position="383"/>
        <end position="407"/>
    </location>
</feature>
<keyword evidence="5" id="KW-1185">Reference proteome</keyword>
<dbReference type="PANTHER" id="PTHR23060:SF2">
    <property type="entry name" value="RHO GTPASE ACTIVATING PROTEIN 33, OPPOSITE STRAND"/>
    <property type="match status" value="1"/>
</dbReference>
<dbReference type="PROSITE" id="PS50011">
    <property type="entry name" value="PROTEIN_KINASE_DOM"/>
    <property type="match status" value="1"/>
</dbReference>
<dbReference type="Gene3D" id="1.25.40.20">
    <property type="entry name" value="Ankyrin repeat-containing domain"/>
    <property type="match status" value="1"/>
</dbReference>
<evidence type="ECO:0000259" key="3">
    <source>
        <dbReference type="PROSITE" id="PS50011"/>
    </source>
</evidence>
<organism evidence="4 5">
    <name type="scientific">Apodemus speciosus</name>
    <name type="common">Large Japanese field mouse</name>
    <dbReference type="NCBI Taxonomy" id="105296"/>
    <lineage>
        <taxon>Eukaryota</taxon>
        <taxon>Metazoa</taxon>
        <taxon>Chordata</taxon>
        <taxon>Craniata</taxon>
        <taxon>Vertebrata</taxon>
        <taxon>Euteleostomi</taxon>
        <taxon>Mammalia</taxon>
        <taxon>Eutheria</taxon>
        <taxon>Euarchontoglires</taxon>
        <taxon>Glires</taxon>
        <taxon>Rodentia</taxon>
        <taxon>Myomorpha</taxon>
        <taxon>Muroidea</taxon>
        <taxon>Muridae</taxon>
        <taxon>Murinae</taxon>
        <taxon>Apodemus</taxon>
    </lineage>
</organism>
<keyword evidence="1" id="KW-0040">ANK repeat</keyword>
<feature type="region of interest" description="Disordered" evidence="2">
    <location>
        <begin position="539"/>
        <end position="611"/>
    </location>
</feature>
<dbReference type="SUPFAM" id="SSF56112">
    <property type="entry name" value="Protein kinase-like (PK-like)"/>
    <property type="match status" value="1"/>
</dbReference>
<evidence type="ECO:0000256" key="1">
    <source>
        <dbReference type="PROSITE-ProRule" id="PRU00023"/>
    </source>
</evidence>
<dbReference type="PROSITE" id="PS50088">
    <property type="entry name" value="ANK_REPEAT"/>
    <property type="match status" value="2"/>
</dbReference>